<evidence type="ECO:0000256" key="1">
    <source>
        <dbReference type="ARBA" id="ARBA00010378"/>
    </source>
</evidence>
<dbReference type="PRINTS" id="PR00819">
    <property type="entry name" value="CBXCFQXSUPER"/>
</dbReference>
<dbReference type="CDD" id="cd00009">
    <property type="entry name" value="AAA"/>
    <property type="match status" value="1"/>
</dbReference>
<evidence type="ECO:0000259" key="5">
    <source>
        <dbReference type="SMART" id="SM00382"/>
    </source>
</evidence>
<evidence type="ECO:0000256" key="3">
    <source>
        <dbReference type="ARBA" id="ARBA00022840"/>
    </source>
</evidence>
<keyword evidence="7" id="KW-1185">Reference proteome</keyword>
<dbReference type="Proteomes" id="UP000053260">
    <property type="component" value="Unassembled WGS sequence"/>
</dbReference>
<dbReference type="Gene3D" id="2.160.20.10">
    <property type="entry name" value="Single-stranded right-handed beta-helix, Pectin lyase-like"/>
    <property type="match status" value="3"/>
</dbReference>
<evidence type="ECO:0000313" key="6">
    <source>
        <dbReference type="EMBL" id="KUO17520.1"/>
    </source>
</evidence>
<name>A0A101UVD5_9ACTN</name>
<feature type="compositionally biased region" description="Acidic residues" evidence="4">
    <location>
        <begin position="809"/>
        <end position="819"/>
    </location>
</feature>
<dbReference type="AlphaFoldDB" id="A0A101UVD5"/>
<dbReference type="InterPro" id="IPR041627">
    <property type="entry name" value="AAA_lid_6"/>
</dbReference>
<comment type="similarity">
    <text evidence="1">Belongs to the CbxX/CfxQ family.</text>
</comment>
<feature type="region of interest" description="Disordered" evidence="4">
    <location>
        <begin position="1086"/>
        <end position="1139"/>
    </location>
</feature>
<evidence type="ECO:0000256" key="2">
    <source>
        <dbReference type="ARBA" id="ARBA00022741"/>
    </source>
</evidence>
<dbReference type="Pfam" id="PF13229">
    <property type="entry name" value="Beta_helix"/>
    <property type="match status" value="2"/>
</dbReference>
<protein>
    <submittedName>
        <fullName evidence="6">AAA family ATPase</fullName>
    </submittedName>
</protein>
<dbReference type="Gene3D" id="1.10.8.60">
    <property type="match status" value="1"/>
</dbReference>
<dbReference type="RefSeq" id="WP_067027557.1">
    <property type="nucleotide sequence ID" value="NZ_KQ949096.1"/>
</dbReference>
<dbReference type="InterPro" id="IPR050773">
    <property type="entry name" value="CbxX/CfxQ_RuBisCO_ESX"/>
</dbReference>
<dbReference type="SMART" id="SM00710">
    <property type="entry name" value="PbH1"/>
    <property type="match status" value="9"/>
</dbReference>
<feature type="region of interest" description="Disordered" evidence="4">
    <location>
        <begin position="791"/>
        <end position="857"/>
    </location>
</feature>
<dbReference type="InterPro" id="IPR000641">
    <property type="entry name" value="CbxX/CfxQ"/>
</dbReference>
<dbReference type="GO" id="GO:0005524">
    <property type="term" value="F:ATP binding"/>
    <property type="evidence" value="ECO:0007669"/>
    <property type="project" value="UniProtKB-KW"/>
</dbReference>
<dbReference type="InterPro" id="IPR027417">
    <property type="entry name" value="P-loop_NTPase"/>
</dbReference>
<dbReference type="FunFam" id="3.40.50.300:FF:000216">
    <property type="entry name" value="Type VII secretion ATPase EccA"/>
    <property type="match status" value="1"/>
</dbReference>
<feature type="compositionally biased region" description="Low complexity" evidence="4">
    <location>
        <begin position="1114"/>
        <end position="1133"/>
    </location>
</feature>
<feature type="compositionally biased region" description="Gly residues" evidence="4">
    <location>
        <begin position="820"/>
        <end position="834"/>
    </location>
</feature>
<dbReference type="SUPFAM" id="SSF51126">
    <property type="entry name" value="Pectin lyase-like"/>
    <property type="match status" value="3"/>
</dbReference>
<organism evidence="6 7">
    <name type="scientific">Streptomyces dysideae</name>
    <dbReference type="NCBI Taxonomy" id="909626"/>
    <lineage>
        <taxon>Bacteria</taxon>
        <taxon>Bacillati</taxon>
        <taxon>Actinomycetota</taxon>
        <taxon>Actinomycetes</taxon>
        <taxon>Kitasatosporales</taxon>
        <taxon>Streptomycetaceae</taxon>
        <taxon>Streptomyces</taxon>
    </lineage>
</organism>
<dbReference type="EMBL" id="LMXB01000074">
    <property type="protein sequence ID" value="KUO17520.1"/>
    <property type="molecule type" value="Genomic_DNA"/>
</dbReference>
<dbReference type="GO" id="GO:0016887">
    <property type="term" value="F:ATP hydrolysis activity"/>
    <property type="evidence" value="ECO:0007669"/>
    <property type="project" value="InterPro"/>
</dbReference>
<feature type="domain" description="AAA+ ATPase" evidence="5">
    <location>
        <begin position="590"/>
        <end position="731"/>
    </location>
</feature>
<keyword evidence="2" id="KW-0547">Nucleotide-binding</keyword>
<dbReference type="SMART" id="SM00382">
    <property type="entry name" value="AAA"/>
    <property type="match status" value="1"/>
</dbReference>
<dbReference type="PANTHER" id="PTHR43392:SF2">
    <property type="entry name" value="AAA-TYPE ATPASE FAMILY PROTEIN _ ANKYRIN REPEAT FAMILY PROTEIN"/>
    <property type="match status" value="1"/>
</dbReference>
<dbReference type="Pfam" id="PF17866">
    <property type="entry name" value="AAA_lid_6"/>
    <property type="match status" value="1"/>
</dbReference>
<dbReference type="Gene3D" id="3.40.50.300">
    <property type="entry name" value="P-loop containing nucleotide triphosphate hydrolases"/>
    <property type="match status" value="1"/>
</dbReference>
<proteinExistence type="inferred from homology"/>
<sequence>MTRQVLLVAPDRPGAYRSIGKALADAAEGALITVAPGRYEEALDITRAVSLSAEGGSGTVHVHSPSGTTVVVDAEAAQLSGLVLSGSDQEAPVLDVRRGQAALDDCHVSGEGWTAVLAWHQGTLAVRGCRVTNARGAGVVVTSGGGNVLERSEVTEVGSSAVVVAERGRLTVRECTLDRPRGNGICVNGQGTASVEATRITGSGKPALAVEQDAKADLSKVSVTGSAALDAYLTSRGATTLTDCTFSESGGQAVHISGGATPVLRSCVITSSAHGGVHIVDRSRPHLEDCTISGTPVGVLADGGSQVVFDGLAVQAADTAAVQVAGGAAVRIGRLTVAGGSGAGARVLGEGKLELQGAEITLDGGTGIELDEKGTGQFTAVRLTTGGTGLSLSGGAQAVLESSALRGCGVLVGGSDSELAAKDSEFTGSGTDGFRALNGGSVIATGCRINGARGHGLNIQASARADLSDCTVFDNAGDGIRSNTDQPVRVHDCRIRDNGGKAVHELNAGGQLSVEGLDAGGQREVQAVAGEEGTSPGPEAQLATDTGTGPLAELKGLVGLESVKREVSGLINFNMLAQRRQEMGLPMPPMSRHLVFAGPPGTGKTTVARLYGAVLAELGILAKGHMVEVARADLVAQYIGATAIKTTEVVNKALGGVLFIDEAYTLTNQSKGSGPDFGQEAVETLMKMMEDHRDEIVVIAAGYSEHMEQFLASNPGMASRFARTVEFPNYSPDELVTIARGLCAKHYYDLSGGALEALTRYFEEVPKGPTFGNGRVARQVFEVMISNQATRLATHPPSDESDLSRLAEEDVPTSLDEDGGSGASGASGASGGSGASADQGGRPGVRQAGKPDGDRGADSASVARLAALVGLDAVREALRVRLDGLVQLSRRGESVAGLANVVFDGAQGSGRRSVARLYGRCLAELGLVATGVPCHLPLSAVPARWPDQPRRYLAAVCEEAVGGLLMPELDPAFGRRPEAERSAVLDALAEAVGEDAGPVLVLCGNGAPLVSLLRERTELTGAFAEYLRFAPYTGAQLAELTHRHLARLGFDTEDDTMAVLTDTFTASPPPSGAYTAHRLAARIGSRAGSQTVTPADLPPSAPAEAGGRRPEAPPAAAEQGVAPAVPAVAAQAAGSGSHG</sequence>
<dbReference type="SUPFAM" id="SSF52540">
    <property type="entry name" value="P-loop containing nucleoside triphosphate hydrolases"/>
    <property type="match status" value="2"/>
</dbReference>
<reference evidence="6 7" key="1">
    <citation type="submission" date="2015-10" db="EMBL/GenBank/DDBJ databases">
        <title>Draft genome sequence of Streptomyces sp. RV15, isolated from a marine sponge.</title>
        <authorList>
            <person name="Ruckert C."/>
            <person name="Abdelmohsen U.R."/>
            <person name="Winkler A."/>
            <person name="Hentschel U."/>
            <person name="Kalinowski J."/>
            <person name="Kampfer P."/>
            <person name="Glaeser S."/>
        </authorList>
    </citation>
    <scope>NUCLEOTIDE SEQUENCE [LARGE SCALE GENOMIC DNA]</scope>
    <source>
        <strain evidence="6 7">RV15</strain>
    </source>
</reference>
<dbReference type="Pfam" id="PF00004">
    <property type="entry name" value="AAA"/>
    <property type="match status" value="1"/>
</dbReference>
<dbReference type="STRING" id="909626.AQJ91_29415"/>
<dbReference type="PANTHER" id="PTHR43392">
    <property type="entry name" value="AAA-TYPE ATPASE FAMILY PROTEIN / ANKYRIN REPEAT FAMILY PROTEIN"/>
    <property type="match status" value="1"/>
</dbReference>
<dbReference type="InterPro" id="IPR012334">
    <property type="entry name" value="Pectin_lyas_fold"/>
</dbReference>
<gene>
    <name evidence="6" type="ORF">AQJ91_29415</name>
</gene>
<dbReference type="InterPro" id="IPR003593">
    <property type="entry name" value="AAA+_ATPase"/>
</dbReference>
<comment type="caution">
    <text evidence="6">The sequence shown here is derived from an EMBL/GenBank/DDBJ whole genome shotgun (WGS) entry which is preliminary data.</text>
</comment>
<dbReference type="InterPro" id="IPR006626">
    <property type="entry name" value="PbH1"/>
</dbReference>
<dbReference type="InterPro" id="IPR039448">
    <property type="entry name" value="Beta_helix"/>
</dbReference>
<keyword evidence="3" id="KW-0067">ATP-binding</keyword>
<accession>A0A101UVD5</accession>
<evidence type="ECO:0000256" key="4">
    <source>
        <dbReference type="SAM" id="MobiDB-lite"/>
    </source>
</evidence>
<dbReference type="InterPro" id="IPR011050">
    <property type="entry name" value="Pectin_lyase_fold/virulence"/>
</dbReference>
<evidence type="ECO:0000313" key="7">
    <source>
        <dbReference type="Proteomes" id="UP000053260"/>
    </source>
</evidence>
<dbReference type="InterPro" id="IPR003959">
    <property type="entry name" value="ATPase_AAA_core"/>
</dbReference>
<dbReference type="OrthoDB" id="9806903at2"/>